<accession>A0A556AJN2</accession>
<dbReference type="PANTHER" id="PTHR43441:SF10">
    <property type="entry name" value="ACETYLTRANSFERASE"/>
    <property type="match status" value="1"/>
</dbReference>
<dbReference type="AlphaFoldDB" id="A0A556AJN2"/>
<dbReference type="EMBL" id="VLTJ01000029">
    <property type="protein sequence ID" value="TSH93114.1"/>
    <property type="molecule type" value="Genomic_DNA"/>
</dbReference>
<dbReference type="Pfam" id="PF13302">
    <property type="entry name" value="Acetyltransf_3"/>
    <property type="match status" value="1"/>
</dbReference>
<evidence type="ECO:0000313" key="3">
    <source>
        <dbReference type="Proteomes" id="UP000318405"/>
    </source>
</evidence>
<dbReference type="InterPro" id="IPR051908">
    <property type="entry name" value="Ribosomal_N-acetyltransferase"/>
</dbReference>
<dbReference type="Gene3D" id="3.40.630.30">
    <property type="match status" value="1"/>
</dbReference>
<gene>
    <name evidence="2" type="ORF">FOZ76_15535</name>
</gene>
<proteinExistence type="predicted"/>
<reference evidence="2 3" key="1">
    <citation type="submission" date="2019-07" db="EMBL/GenBank/DDBJ databases">
        <title>Qingshengfaniella alkalisoli gen. nov., sp. nov., isolated from saline soil.</title>
        <authorList>
            <person name="Xu L."/>
            <person name="Huang X.-X."/>
            <person name="Sun J.-Q."/>
        </authorList>
    </citation>
    <scope>NUCLEOTIDE SEQUENCE [LARGE SCALE GENOMIC DNA]</scope>
    <source>
        <strain evidence="2 3">DSM 27279</strain>
    </source>
</reference>
<dbReference type="Proteomes" id="UP000318405">
    <property type="component" value="Unassembled WGS sequence"/>
</dbReference>
<dbReference type="InterPro" id="IPR000182">
    <property type="entry name" value="GNAT_dom"/>
</dbReference>
<dbReference type="GO" id="GO:0005737">
    <property type="term" value="C:cytoplasm"/>
    <property type="evidence" value="ECO:0007669"/>
    <property type="project" value="TreeGrafter"/>
</dbReference>
<protein>
    <submittedName>
        <fullName evidence="2">GNAT family N-acetyltransferase</fullName>
    </submittedName>
</protein>
<name>A0A556AJN2_9BURK</name>
<dbReference type="SUPFAM" id="SSF55729">
    <property type="entry name" value="Acyl-CoA N-acyltransferases (Nat)"/>
    <property type="match status" value="1"/>
</dbReference>
<sequence>MELTTERLRLRPFVPDDAEEFARAVRESAPDMTRWMPWCNAAYTKSEAYHWFRLCSASLAEGTGYEFGLFSAGTGRLLGGAGLNFFHPEHNFCNLGYWLRASARGQGLAAEVVPALARFGFSRLGLTRIEIVIAEGNQASIATARRAGALFEGRARNRLLMAGVPVDALVFSLIP</sequence>
<dbReference type="PROSITE" id="PS51186">
    <property type="entry name" value="GNAT"/>
    <property type="match status" value="1"/>
</dbReference>
<keyword evidence="2" id="KW-0808">Transferase</keyword>
<dbReference type="OrthoDB" id="5292292at2"/>
<evidence type="ECO:0000259" key="1">
    <source>
        <dbReference type="PROSITE" id="PS51186"/>
    </source>
</evidence>
<feature type="domain" description="N-acetyltransferase" evidence="1">
    <location>
        <begin position="8"/>
        <end position="175"/>
    </location>
</feature>
<dbReference type="GO" id="GO:0008999">
    <property type="term" value="F:protein-N-terminal-alanine acetyltransferase activity"/>
    <property type="evidence" value="ECO:0007669"/>
    <property type="project" value="TreeGrafter"/>
</dbReference>
<comment type="caution">
    <text evidence="2">The sequence shown here is derived from an EMBL/GenBank/DDBJ whole genome shotgun (WGS) entry which is preliminary data.</text>
</comment>
<organism evidence="2 3">
    <name type="scientific">Verticiella sediminum</name>
    <dbReference type="NCBI Taxonomy" id="1247510"/>
    <lineage>
        <taxon>Bacteria</taxon>
        <taxon>Pseudomonadati</taxon>
        <taxon>Pseudomonadota</taxon>
        <taxon>Betaproteobacteria</taxon>
        <taxon>Burkholderiales</taxon>
        <taxon>Alcaligenaceae</taxon>
        <taxon>Verticiella</taxon>
    </lineage>
</organism>
<dbReference type="InterPro" id="IPR016181">
    <property type="entry name" value="Acyl_CoA_acyltransferase"/>
</dbReference>
<keyword evidence="3" id="KW-1185">Reference proteome</keyword>
<evidence type="ECO:0000313" key="2">
    <source>
        <dbReference type="EMBL" id="TSH93114.1"/>
    </source>
</evidence>
<dbReference type="GO" id="GO:1990189">
    <property type="term" value="F:protein N-terminal-serine acetyltransferase activity"/>
    <property type="evidence" value="ECO:0007669"/>
    <property type="project" value="TreeGrafter"/>
</dbReference>
<dbReference type="PANTHER" id="PTHR43441">
    <property type="entry name" value="RIBOSOMAL-PROTEIN-SERINE ACETYLTRANSFERASE"/>
    <property type="match status" value="1"/>
</dbReference>